<feature type="domain" description="Myb-like" evidence="2">
    <location>
        <begin position="94"/>
        <end position="145"/>
    </location>
</feature>
<name>A0ABR2IKQ3_9EUKA</name>
<proteinExistence type="predicted"/>
<dbReference type="Gene3D" id="1.10.10.60">
    <property type="entry name" value="Homeodomain-like"/>
    <property type="match status" value="2"/>
</dbReference>
<dbReference type="SMART" id="SM00717">
    <property type="entry name" value="SANT"/>
    <property type="match status" value="2"/>
</dbReference>
<evidence type="ECO:0000313" key="5">
    <source>
        <dbReference type="Proteomes" id="UP001470230"/>
    </source>
</evidence>
<evidence type="ECO:0000259" key="3">
    <source>
        <dbReference type="PROSITE" id="PS51294"/>
    </source>
</evidence>
<feature type="region of interest" description="Disordered" evidence="1">
    <location>
        <begin position="81"/>
        <end position="100"/>
    </location>
</feature>
<dbReference type="Pfam" id="PF00249">
    <property type="entry name" value="Myb_DNA-binding"/>
    <property type="match status" value="2"/>
</dbReference>
<evidence type="ECO:0008006" key="6">
    <source>
        <dbReference type="Google" id="ProtNLM"/>
    </source>
</evidence>
<feature type="region of interest" description="Disordered" evidence="1">
    <location>
        <begin position="202"/>
        <end position="226"/>
    </location>
</feature>
<dbReference type="InterPro" id="IPR050560">
    <property type="entry name" value="MYB_TF"/>
</dbReference>
<feature type="compositionally biased region" description="Low complexity" evidence="1">
    <location>
        <begin position="267"/>
        <end position="276"/>
    </location>
</feature>
<evidence type="ECO:0000259" key="2">
    <source>
        <dbReference type="PROSITE" id="PS50090"/>
    </source>
</evidence>
<feature type="region of interest" description="Disordered" evidence="1">
    <location>
        <begin position="247"/>
        <end position="276"/>
    </location>
</feature>
<feature type="compositionally biased region" description="Polar residues" evidence="1">
    <location>
        <begin position="1"/>
        <end position="11"/>
    </location>
</feature>
<feature type="compositionally biased region" description="Low complexity" evidence="1">
    <location>
        <begin position="247"/>
        <end position="258"/>
    </location>
</feature>
<feature type="region of interest" description="Disordered" evidence="1">
    <location>
        <begin position="1"/>
        <end position="31"/>
    </location>
</feature>
<dbReference type="InterPro" id="IPR001005">
    <property type="entry name" value="SANT/Myb"/>
</dbReference>
<gene>
    <name evidence="4" type="ORF">M9Y10_010366</name>
</gene>
<evidence type="ECO:0000256" key="1">
    <source>
        <dbReference type="SAM" id="MobiDB-lite"/>
    </source>
</evidence>
<dbReference type="CDD" id="cd00167">
    <property type="entry name" value="SANT"/>
    <property type="match status" value="2"/>
</dbReference>
<feature type="domain" description="HTH myb-type" evidence="3">
    <location>
        <begin position="101"/>
        <end position="145"/>
    </location>
</feature>
<comment type="caution">
    <text evidence="4">The sequence shown here is derived from an EMBL/GenBank/DDBJ whole genome shotgun (WGS) entry which is preliminary data.</text>
</comment>
<dbReference type="Proteomes" id="UP001470230">
    <property type="component" value="Unassembled WGS sequence"/>
</dbReference>
<dbReference type="PROSITE" id="PS50090">
    <property type="entry name" value="MYB_LIKE"/>
    <property type="match status" value="2"/>
</dbReference>
<feature type="domain" description="Myb-like" evidence="2">
    <location>
        <begin position="146"/>
        <end position="196"/>
    </location>
</feature>
<dbReference type="EMBL" id="JAPFFF010000016">
    <property type="protein sequence ID" value="KAK8864840.1"/>
    <property type="molecule type" value="Genomic_DNA"/>
</dbReference>
<dbReference type="SUPFAM" id="SSF46689">
    <property type="entry name" value="Homeodomain-like"/>
    <property type="match status" value="1"/>
</dbReference>
<organism evidence="4 5">
    <name type="scientific">Tritrichomonas musculus</name>
    <dbReference type="NCBI Taxonomy" id="1915356"/>
    <lineage>
        <taxon>Eukaryota</taxon>
        <taxon>Metamonada</taxon>
        <taxon>Parabasalia</taxon>
        <taxon>Tritrichomonadida</taxon>
        <taxon>Tritrichomonadidae</taxon>
        <taxon>Tritrichomonas</taxon>
    </lineage>
</organism>
<feature type="domain" description="HTH myb-type" evidence="3">
    <location>
        <begin position="146"/>
        <end position="200"/>
    </location>
</feature>
<sequence>MTAYLPSSNGPTLERLEHDSSQSNPLFPSFQNSSIKSNSSFVVPMIHSENNRSSPNIDKKSNNIMVDAVCCNIIYSNVSSENNKNNKNTGNTNKTGYTSSTWSEHEDTIILNYVRENGANNWAKLALLLPGRVGKQCRERWRNFLDPNVKHEPWTKEEDDKLIQLHELYGNQWVKIAALIPGRSDNTVKNRWNSTVKKIVNHIKTGAPMPKRGRPKRSLSSMPSTSLIEPDYKLSSIKSDSISNTINNQKQNQSQTSSETKPNLSQNIPNNLDSNVSNNYRNNYSTDINNINIKSNVIDINFLNPTYQNNINKQNETEHSKIIDELPKPPISIIEEDKQLISSSYQFVDKKELRSIGDEKNGDSYEQQQPFIPLQLFTSPLRNSTSSPMRQFQCSSPHLWSPYREFDNSFPLTKFDIFDNFFQ</sequence>
<accession>A0ABR2IKQ3</accession>
<dbReference type="InterPro" id="IPR009057">
    <property type="entry name" value="Homeodomain-like_sf"/>
</dbReference>
<dbReference type="PROSITE" id="PS51294">
    <property type="entry name" value="HTH_MYB"/>
    <property type="match status" value="2"/>
</dbReference>
<keyword evidence="5" id="KW-1185">Reference proteome</keyword>
<dbReference type="PANTHER" id="PTHR45614:SF25">
    <property type="entry name" value="MYB PROTEIN"/>
    <property type="match status" value="1"/>
</dbReference>
<protein>
    <recommendedName>
        <fullName evidence="6">Myb-like DNA-binding domain containing protein</fullName>
    </recommendedName>
</protein>
<dbReference type="PANTHER" id="PTHR45614">
    <property type="entry name" value="MYB PROTEIN-RELATED"/>
    <property type="match status" value="1"/>
</dbReference>
<reference evidence="4 5" key="1">
    <citation type="submission" date="2024-04" db="EMBL/GenBank/DDBJ databases">
        <title>Tritrichomonas musculus Genome.</title>
        <authorList>
            <person name="Alves-Ferreira E."/>
            <person name="Grigg M."/>
            <person name="Lorenzi H."/>
            <person name="Galac M."/>
        </authorList>
    </citation>
    <scope>NUCLEOTIDE SEQUENCE [LARGE SCALE GENOMIC DNA]</scope>
    <source>
        <strain evidence="4 5">EAF2021</strain>
    </source>
</reference>
<evidence type="ECO:0000313" key="4">
    <source>
        <dbReference type="EMBL" id="KAK8864840.1"/>
    </source>
</evidence>
<dbReference type="InterPro" id="IPR017930">
    <property type="entry name" value="Myb_dom"/>
</dbReference>